<dbReference type="OrthoDB" id="359231at2"/>
<evidence type="ECO:0000313" key="3">
    <source>
        <dbReference type="Proteomes" id="UP000192343"/>
    </source>
</evidence>
<protein>
    <recommendedName>
        <fullName evidence="4">Type II secretion system protein K</fullName>
    </recommendedName>
</protein>
<name>A0A1Y1RTZ1_9SPIO</name>
<keyword evidence="1" id="KW-0812">Transmembrane</keyword>
<gene>
    <name evidence="2" type="ORF">B4O97_17075</name>
</gene>
<feature type="transmembrane region" description="Helical" evidence="1">
    <location>
        <begin position="12"/>
        <end position="35"/>
    </location>
</feature>
<organism evidence="2 3">
    <name type="scientific">Marispirochaeta aestuarii</name>
    <dbReference type="NCBI Taxonomy" id="1963862"/>
    <lineage>
        <taxon>Bacteria</taxon>
        <taxon>Pseudomonadati</taxon>
        <taxon>Spirochaetota</taxon>
        <taxon>Spirochaetia</taxon>
        <taxon>Spirochaetales</taxon>
        <taxon>Spirochaetaceae</taxon>
        <taxon>Marispirochaeta</taxon>
    </lineage>
</organism>
<proteinExistence type="predicted"/>
<comment type="caution">
    <text evidence="2">The sequence shown here is derived from an EMBL/GenBank/DDBJ whole genome shotgun (WGS) entry which is preliminary data.</text>
</comment>
<dbReference type="AlphaFoldDB" id="A0A1Y1RTZ1"/>
<reference evidence="2 3" key="1">
    <citation type="submission" date="2017-03" db="EMBL/GenBank/DDBJ databases">
        <title>Draft Genome sequence of Marispirochaeta sp. strain JC444.</title>
        <authorList>
            <person name="Shivani Y."/>
            <person name="Subhash Y."/>
            <person name="Sasikala C."/>
            <person name="Ramana C."/>
        </authorList>
    </citation>
    <scope>NUCLEOTIDE SEQUENCE [LARGE SCALE GENOMIC DNA]</scope>
    <source>
        <strain evidence="2 3">JC444</strain>
    </source>
</reference>
<dbReference type="STRING" id="1963862.B4O97_17075"/>
<accession>A0A1Y1RTZ1</accession>
<keyword evidence="3" id="KW-1185">Reference proteome</keyword>
<dbReference type="Proteomes" id="UP000192343">
    <property type="component" value="Unassembled WGS sequence"/>
</dbReference>
<evidence type="ECO:0000313" key="2">
    <source>
        <dbReference type="EMBL" id="ORC31225.1"/>
    </source>
</evidence>
<dbReference type="EMBL" id="MWQY01000025">
    <property type="protein sequence ID" value="ORC31225.1"/>
    <property type="molecule type" value="Genomic_DNA"/>
</dbReference>
<keyword evidence="1" id="KW-1133">Transmembrane helix</keyword>
<evidence type="ECO:0008006" key="4">
    <source>
        <dbReference type="Google" id="ProtNLM"/>
    </source>
</evidence>
<dbReference type="RefSeq" id="WP_083052723.1">
    <property type="nucleotide sequence ID" value="NZ_MWQY01000025.1"/>
</dbReference>
<evidence type="ECO:0000256" key="1">
    <source>
        <dbReference type="SAM" id="Phobius"/>
    </source>
</evidence>
<sequence>MRSRQHADEGSITAVALVLLIISTGLTLSAASMAWTQRRQLASFRDSTKKSAEMIKIADSVQEFLEELDPSEPDWSGSAVFTDIALLESEESCTVTLEDISSRFSINSMNTKMISETEVRSFLLPGMGADAFQQDREDDGFAVDILARFGNVFKEEFLANYATSRGYWNINTADEFSLKKVFAEITGNEAAAEEFHHKLRERRRTVTLVKPEELEEFVGVHWFDRVFPCINAFPSVNIHFTPDWVLKQIISYPAFRVTAPEAVAREISSLRGSRAILQEELPDMIPVQEKDEGGNIILPKEQNRLFAYMGTVTWFWQISVEKDASRLIRVVARIPDKRGPEGELHREYRTVYEVLPW</sequence>
<keyword evidence="1" id="KW-0472">Membrane</keyword>